<dbReference type="GO" id="GO:0071111">
    <property type="term" value="F:cyclic-guanylate-specific phosphodiesterase activity"/>
    <property type="evidence" value="ECO:0007669"/>
    <property type="project" value="InterPro"/>
</dbReference>
<dbReference type="CDD" id="cd01949">
    <property type="entry name" value="GGDEF"/>
    <property type="match status" value="1"/>
</dbReference>
<accession>A0A263BUB8</accession>
<dbReference type="InterPro" id="IPR029016">
    <property type="entry name" value="GAF-like_dom_sf"/>
</dbReference>
<dbReference type="SUPFAM" id="SSF141868">
    <property type="entry name" value="EAL domain-like"/>
    <property type="match status" value="1"/>
</dbReference>
<name>A0A263BUB8_9BACI</name>
<dbReference type="Gene3D" id="3.30.70.270">
    <property type="match status" value="1"/>
</dbReference>
<dbReference type="AlphaFoldDB" id="A0A263BUB8"/>
<dbReference type="Pfam" id="PF01590">
    <property type="entry name" value="GAF"/>
    <property type="match status" value="1"/>
</dbReference>
<feature type="domain" description="EAL" evidence="1">
    <location>
        <begin position="320"/>
        <end position="575"/>
    </location>
</feature>
<dbReference type="InterPro" id="IPR029787">
    <property type="entry name" value="Nucleotide_cyclase"/>
</dbReference>
<dbReference type="PANTHER" id="PTHR33121:SF70">
    <property type="entry name" value="SIGNALING PROTEIN YKOW"/>
    <property type="match status" value="1"/>
</dbReference>
<comment type="caution">
    <text evidence="3">The sequence shown here is derived from an EMBL/GenBank/DDBJ whole genome shotgun (WGS) entry which is preliminary data.</text>
</comment>
<dbReference type="CDD" id="cd01948">
    <property type="entry name" value="EAL"/>
    <property type="match status" value="1"/>
</dbReference>
<dbReference type="EMBL" id="NPIA01000003">
    <property type="protein sequence ID" value="OZM57319.1"/>
    <property type="molecule type" value="Genomic_DNA"/>
</dbReference>
<dbReference type="InterPro" id="IPR000160">
    <property type="entry name" value="GGDEF_dom"/>
</dbReference>
<reference evidence="4" key="1">
    <citation type="submission" date="2017-08" db="EMBL/GenBank/DDBJ databases">
        <authorList>
            <person name="Huang Z."/>
        </authorList>
    </citation>
    <scope>NUCLEOTIDE SEQUENCE [LARGE SCALE GENOMIC DNA]</scope>
    <source>
        <strain evidence="4">SA5d-4</strain>
    </source>
</reference>
<dbReference type="InterPro" id="IPR035919">
    <property type="entry name" value="EAL_sf"/>
</dbReference>
<dbReference type="SMART" id="SM00267">
    <property type="entry name" value="GGDEF"/>
    <property type="match status" value="1"/>
</dbReference>
<dbReference type="Pfam" id="PF00990">
    <property type="entry name" value="GGDEF"/>
    <property type="match status" value="1"/>
</dbReference>
<dbReference type="SUPFAM" id="SSF55073">
    <property type="entry name" value="Nucleotide cyclase"/>
    <property type="match status" value="1"/>
</dbReference>
<protein>
    <submittedName>
        <fullName evidence="3">Uncharacterized protein</fullName>
    </submittedName>
</protein>
<dbReference type="Gene3D" id="3.30.450.40">
    <property type="match status" value="1"/>
</dbReference>
<dbReference type="InterPro" id="IPR001633">
    <property type="entry name" value="EAL_dom"/>
</dbReference>
<evidence type="ECO:0000313" key="4">
    <source>
        <dbReference type="Proteomes" id="UP000217083"/>
    </source>
</evidence>
<evidence type="ECO:0000259" key="1">
    <source>
        <dbReference type="PROSITE" id="PS50883"/>
    </source>
</evidence>
<keyword evidence="4" id="KW-1185">Reference proteome</keyword>
<dbReference type="InterPro" id="IPR043128">
    <property type="entry name" value="Rev_trsase/Diguanyl_cyclase"/>
</dbReference>
<dbReference type="SUPFAM" id="SSF55781">
    <property type="entry name" value="GAF domain-like"/>
    <property type="match status" value="1"/>
</dbReference>
<dbReference type="SMART" id="SM00052">
    <property type="entry name" value="EAL"/>
    <property type="match status" value="1"/>
</dbReference>
<feature type="domain" description="GGDEF" evidence="2">
    <location>
        <begin position="179"/>
        <end position="312"/>
    </location>
</feature>
<dbReference type="RefSeq" id="WP_094923900.1">
    <property type="nucleotide sequence ID" value="NZ_NPIA01000003.1"/>
</dbReference>
<dbReference type="PANTHER" id="PTHR33121">
    <property type="entry name" value="CYCLIC DI-GMP PHOSPHODIESTERASE PDEF"/>
    <property type="match status" value="1"/>
</dbReference>
<dbReference type="InterPro" id="IPR003018">
    <property type="entry name" value="GAF"/>
</dbReference>
<dbReference type="NCBIfam" id="TIGR00254">
    <property type="entry name" value="GGDEF"/>
    <property type="match status" value="1"/>
</dbReference>
<dbReference type="InterPro" id="IPR050706">
    <property type="entry name" value="Cyclic-di-GMP_PDE-like"/>
</dbReference>
<proteinExistence type="predicted"/>
<dbReference type="PROSITE" id="PS50887">
    <property type="entry name" value="GGDEF"/>
    <property type="match status" value="1"/>
</dbReference>
<evidence type="ECO:0000313" key="3">
    <source>
        <dbReference type="EMBL" id="OZM57319.1"/>
    </source>
</evidence>
<organism evidence="3 4">
    <name type="scientific">Lottiidibacillus patelloidae</name>
    <dbReference type="NCBI Taxonomy" id="2670334"/>
    <lineage>
        <taxon>Bacteria</taxon>
        <taxon>Bacillati</taxon>
        <taxon>Bacillota</taxon>
        <taxon>Bacilli</taxon>
        <taxon>Bacillales</taxon>
        <taxon>Bacillaceae</taxon>
        <taxon>Lottiidibacillus</taxon>
    </lineage>
</organism>
<dbReference type="Gene3D" id="3.20.20.450">
    <property type="entry name" value="EAL domain"/>
    <property type="match status" value="1"/>
</dbReference>
<evidence type="ECO:0000259" key="2">
    <source>
        <dbReference type="PROSITE" id="PS50887"/>
    </source>
</evidence>
<gene>
    <name evidence="3" type="ORF">CIB95_07595</name>
</gene>
<dbReference type="Proteomes" id="UP000217083">
    <property type="component" value="Unassembled WGS sequence"/>
</dbReference>
<reference evidence="3 4" key="2">
    <citation type="submission" date="2017-09" db="EMBL/GenBank/DDBJ databases">
        <title>Bacillus patelloidae sp. nov., isolated from the intestinal tract of a marine limpet.</title>
        <authorList>
            <person name="Liu R."/>
            <person name="Dong C."/>
            <person name="Shao Z."/>
        </authorList>
    </citation>
    <scope>NUCLEOTIDE SEQUENCE [LARGE SCALE GENOMIC DNA]</scope>
    <source>
        <strain evidence="3 4">SA5d-4</strain>
    </source>
</reference>
<sequence length="577" mass="65831">MPLFQKNHLYFMPEAEKILEHLGSLIKANTIFLASNDLKTNKIIKVLNKAEILVQEGSIPFQDSYCSTVVNNETSATVIKDTALHLKTKNMPPTKTIGPSCFVGFPIKLRNGELFGTLCAMDRNLIFTKEELDLIVTVAKFLGYLIDLERDMYVDQVTGLNTKRFLEMYFEALPAKNKKNISIFLINIDRFKFVNTTEAVGDHLLSAIAERLNNISNNKGLVIRLYGDEFLIVHFGLTTNHERSLYAEQLLETIAKPIQMKYQTLNLSARIGISSYNGDEKTNLDTVIQQATFAMDEITGKRSKRYLLCTENIILKKERHMWIEANLINELEENKFEMYYQPQFGLESNNITGFESLIRWNTEKYGFISPAEFIPIAESTGHIIPLGNWIFSTVCKQMSEWNKLYGTNYSIAINISPAQLNHYGQYVDMLDDILIKYGILPEQLHFEITETSFLHLSDQIVPLLEKIKNKGIHIALDDFGTGYSSVLYLRDLPINIIKIDRVFVKELTINERDKKIIKTLIELARSLRIQVVAEGIEDEVTLHHLKSLGCHSAQGYLLGKPMESVAAEKLLTENLKN</sequence>
<dbReference type="Pfam" id="PF00563">
    <property type="entry name" value="EAL"/>
    <property type="match status" value="1"/>
</dbReference>
<dbReference type="PROSITE" id="PS50883">
    <property type="entry name" value="EAL"/>
    <property type="match status" value="1"/>
</dbReference>